<evidence type="ECO:0000313" key="1">
    <source>
        <dbReference type="EMBL" id="GJT68938.1"/>
    </source>
</evidence>
<protein>
    <submittedName>
        <fullName evidence="1">Uncharacterized protein</fullName>
    </submittedName>
</protein>
<name>A0ABQ5G029_9ASTR</name>
<proteinExistence type="predicted"/>
<dbReference type="EMBL" id="BQNB010017942">
    <property type="protein sequence ID" value="GJT68938.1"/>
    <property type="molecule type" value="Genomic_DNA"/>
</dbReference>
<comment type="caution">
    <text evidence="1">The sequence shown here is derived from an EMBL/GenBank/DDBJ whole genome shotgun (WGS) entry which is preliminary data.</text>
</comment>
<gene>
    <name evidence="1" type="ORF">Tco_1028224</name>
</gene>
<reference evidence="1" key="1">
    <citation type="journal article" date="2022" name="Int. J. Mol. Sci.">
        <title>Draft Genome of Tanacetum Coccineum: Genomic Comparison of Closely Related Tanacetum-Family Plants.</title>
        <authorList>
            <person name="Yamashiro T."/>
            <person name="Shiraishi A."/>
            <person name="Nakayama K."/>
            <person name="Satake H."/>
        </authorList>
    </citation>
    <scope>NUCLEOTIDE SEQUENCE</scope>
</reference>
<dbReference type="Proteomes" id="UP001151760">
    <property type="component" value="Unassembled WGS sequence"/>
</dbReference>
<organism evidence="1 2">
    <name type="scientific">Tanacetum coccineum</name>
    <dbReference type="NCBI Taxonomy" id="301880"/>
    <lineage>
        <taxon>Eukaryota</taxon>
        <taxon>Viridiplantae</taxon>
        <taxon>Streptophyta</taxon>
        <taxon>Embryophyta</taxon>
        <taxon>Tracheophyta</taxon>
        <taxon>Spermatophyta</taxon>
        <taxon>Magnoliopsida</taxon>
        <taxon>eudicotyledons</taxon>
        <taxon>Gunneridae</taxon>
        <taxon>Pentapetalae</taxon>
        <taxon>asterids</taxon>
        <taxon>campanulids</taxon>
        <taxon>Asterales</taxon>
        <taxon>Asteraceae</taxon>
        <taxon>Asteroideae</taxon>
        <taxon>Anthemideae</taxon>
        <taxon>Anthemidinae</taxon>
        <taxon>Tanacetum</taxon>
    </lineage>
</organism>
<accession>A0ABQ5G029</accession>
<reference evidence="1" key="2">
    <citation type="submission" date="2022-01" db="EMBL/GenBank/DDBJ databases">
        <authorList>
            <person name="Yamashiro T."/>
            <person name="Shiraishi A."/>
            <person name="Satake H."/>
            <person name="Nakayama K."/>
        </authorList>
    </citation>
    <scope>NUCLEOTIDE SEQUENCE</scope>
</reference>
<evidence type="ECO:0000313" key="2">
    <source>
        <dbReference type="Proteomes" id="UP001151760"/>
    </source>
</evidence>
<keyword evidence="2" id="KW-1185">Reference proteome</keyword>
<sequence length="120" mass="12754">MALARSELTAFFLPYGKYPLSGFSTCVLCAKQAALPVSDSDPPIRSLLASGLFVEVLLIANQTVGAQYLEAMFVSMSADCSSINVTCGWCRNPPAFIRLLSGSTTALSAVKGERDATFHV</sequence>